<keyword evidence="3" id="KW-1185">Reference proteome</keyword>
<feature type="domain" description="DUF4178" evidence="1">
    <location>
        <begin position="57"/>
        <end position="193"/>
    </location>
</feature>
<dbReference type="EMBL" id="CXSU01000012">
    <property type="protein sequence ID" value="CTQ50140.1"/>
    <property type="molecule type" value="Genomic_DNA"/>
</dbReference>
<organism evidence="2 3">
    <name type="scientific">Jannaschia donghaensis</name>
    <dbReference type="NCBI Taxonomy" id="420998"/>
    <lineage>
        <taxon>Bacteria</taxon>
        <taxon>Pseudomonadati</taxon>
        <taxon>Pseudomonadota</taxon>
        <taxon>Alphaproteobacteria</taxon>
        <taxon>Rhodobacterales</taxon>
        <taxon>Roseobacteraceae</taxon>
        <taxon>Jannaschia</taxon>
    </lineage>
</organism>
<accession>A0A0M6YJL3</accession>
<dbReference type="Proteomes" id="UP000049222">
    <property type="component" value="Unassembled WGS sequence"/>
</dbReference>
<sequence>MSDRSCPNCGAALPEILAHARMVNCDFCGTSVVLEDEVLLNAGTSGEMVTAPALIEIGRAVRLPGGEFIATGHVRYDYGRGHWDEYHGALDGDGLWVSVDEGDVVAQQAIDAPKGADRGTFRLDATLEFDGVTYRCTEVSNATAVAFRGQLPEPIVLGDTHLYANFSGPGGMLLSGESWDGGSAWFAGRWIDPFDMKPADGIAS</sequence>
<dbReference type="OrthoDB" id="228033at2"/>
<name>A0A0M6YJL3_9RHOB</name>
<dbReference type="STRING" id="420998.JDO7802_02158"/>
<gene>
    <name evidence="2" type="ORF">JDO7802_02158</name>
</gene>
<proteinExistence type="predicted"/>
<dbReference type="AlphaFoldDB" id="A0A0M6YJL3"/>
<evidence type="ECO:0000313" key="3">
    <source>
        <dbReference type="Proteomes" id="UP000049222"/>
    </source>
</evidence>
<dbReference type="InterPro" id="IPR025235">
    <property type="entry name" value="DUF4178"/>
</dbReference>
<dbReference type="RefSeq" id="WP_055085422.1">
    <property type="nucleotide sequence ID" value="NZ_CXSU01000012.1"/>
</dbReference>
<evidence type="ECO:0000259" key="1">
    <source>
        <dbReference type="Pfam" id="PF13785"/>
    </source>
</evidence>
<protein>
    <recommendedName>
        <fullName evidence="1">DUF4178 domain-containing protein</fullName>
    </recommendedName>
</protein>
<reference evidence="2 3" key="1">
    <citation type="submission" date="2015-07" db="EMBL/GenBank/DDBJ databases">
        <authorList>
            <person name="Noorani M."/>
        </authorList>
    </citation>
    <scope>NUCLEOTIDE SEQUENCE [LARGE SCALE GENOMIC DNA]</scope>
    <source>
        <strain evidence="2 3">CECT 7802</strain>
    </source>
</reference>
<evidence type="ECO:0000313" key="2">
    <source>
        <dbReference type="EMBL" id="CTQ50140.1"/>
    </source>
</evidence>
<dbReference type="Pfam" id="PF13785">
    <property type="entry name" value="DUF4178"/>
    <property type="match status" value="1"/>
</dbReference>